<dbReference type="PANTHER" id="PTHR23321">
    <property type="entry name" value="RIBOSOMAL PROTEIN S15, BACTERIAL AND ORGANELLAR"/>
    <property type="match status" value="1"/>
</dbReference>
<proteinExistence type="inferred from homology"/>
<dbReference type="Pfam" id="PF00312">
    <property type="entry name" value="Ribosomal_S15"/>
    <property type="match status" value="1"/>
</dbReference>
<dbReference type="GO" id="GO:1990904">
    <property type="term" value="C:ribonucleoprotein complex"/>
    <property type="evidence" value="ECO:0007669"/>
    <property type="project" value="UniProtKB-KW"/>
</dbReference>
<dbReference type="PANTHER" id="PTHR23321:SF26">
    <property type="entry name" value="SMALL RIBOSOMAL SUBUNIT PROTEIN US15M"/>
    <property type="match status" value="1"/>
</dbReference>
<dbReference type="EMBL" id="CAJPDS010000063">
    <property type="protein sequence ID" value="CAF9932528.1"/>
    <property type="molecule type" value="Genomic_DNA"/>
</dbReference>
<gene>
    <name evidence="5" type="ORF">HETSPECPRED_008390</name>
</gene>
<keyword evidence="2" id="KW-0689">Ribosomal protein</keyword>
<dbReference type="Proteomes" id="UP000664521">
    <property type="component" value="Unassembled WGS sequence"/>
</dbReference>
<dbReference type="SUPFAM" id="SSF47060">
    <property type="entry name" value="S15/NS1 RNA-binding domain"/>
    <property type="match status" value="1"/>
</dbReference>
<reference evidence="5" key="1">
    <citation type="submission" date="2021-03" db="EMBL/GenBank/DDBJ databases">
        <authorList>
            <person name="Tagirdzhanova G."/>
        </authorList>
    </citation>
    <scope>NUCLEOTIDE SEQUENCE</scope>
</reference>
<dbReference type="Gene3D" id="1.10.287.10">
    <property type="entry name" value="S15/NS1, RNA-binding"/>
    <property type="match status" value="1"/>
</dbReference>
<evidence type="ECO:0008006" key="7">
    <source>
        <dbReference type="Google" id="ProtNLM"/>
    </source>
</evidence>
<dbReference type="GO" id="GO:0006412">
    <property type="term" value="P:translation"/>
    <property type="evidence" value="ECO:0007669"/>
    <property type="project" value="InterPro"/>
</dbReference>
<dbReference type="OrthoDB" id="441444at2759"/>
<comment type="caution">
    <text evidence="5">The sequence shown here is derived from an EMBL/GenBank/DDBJ whole genome shotgun (WGS) entry which is preliminary data.</text>
</comment>
<dbReference type="InterPro" id="IPR005290">
    <property type="entry name" value="Ribosomal_uS15_bac-type"/>
</dbReference>
<dbReference type="GO" id="GO:0005840">
    <property type="term" value="C:ribosome"/>
    <property type="evidence" value="ECO:0007669"/>
    <property type="project" value="UniProtKB-KW"/>
</dbReference>
<keyword evidence="3" id="KW-0687">Ribonucleoprotein</keyword>
<dbReference type="HAMAP" id="MF_01343_B">
    <property type="entry name" value="Ribosomal_uS15_B"/>
    <property type="match status" value="1"/>
</dbReference>
<evidence type="ECO:0000313" key="5">
    <source>
        <dbReference type="EMBL" id="CAF9932528.1"/>
    </source>
</evidence>
<dbReference type="InterPro" id="IPR000589">
    <property type="entry name" value="Ribosomal_uS15"/>
</dbReference>
<evidence type="ECO:0000256" key="3">
    <source>
        <dbReference type="ARBA" id="ARBA00023274"/>
    </source>
</evidence>
<sequence>MVLRASSWLSSFFHTGHISPFAIANLESTPRNCHRTYTTIQRHKGPSKKALRGWKPRDQYAINLAEQRKAANISRQAVLKEQRAASMGDPIRGVTTPFLESLDTALPLKSQPPMEQASNKTDPGDPSQPQPPLILPEKEYLLNDFLTEKELEQALNYSKALIEPLVDPKRTLVDSKAEADTAREHISLDKAAREAVSRIVSLGNLNSKERTRTNIRRMIDTFGRHNTDLYLRPKAPSLAELNSPKAEGSIPKDIKRVGADTGSSEVQIGILTAKIRVLADHYVGNRKDKANKRNLRLLLHRRQKLLKYMERKERGSGRWQNMIETLGLTEATWKGEIAVQ</sequence>
<evidence type="ECO:0000256" key="1">
    <source>
        <dbReference type="ARBA" id="ARBA00008434"/>
    </source>
</evidence>
<accession>A0A8H3IUA9</accession>
<dbReference type="GO" id="GO:0003735">
    <property type="term" value="F:structural constituent of ribosome"/>
    <property type="evidence" value="ECO:0007669"/>
    <property type="project" value="InterPro"/>
</dbReference>
<name>A0A8H3IUA9_9LECA</name>
<dbReference type="PROSITE" id="PS00362">
    <property type="entry name" value="RIBOSOMAL_S15"/>
    <property type="match status" value="1"/>
</dbReference>
<evidence type="ECO:0000256" key="2">
    <source>
        <dbReference type="ARBA" id="ARBA00022980"/>
    </source>
</evidence>
<keyword evidence="6" id="KW-1185">Reference proteome</keyword>
<dbReference type="InterPro" id="IPR009068">
    <property type="entry name" value="uS15_NS1_RNA-bd_sf"/>
</dbReference>
<dbReference type="NCBIfam" id="TIGR00952">
    <property type="entry name" value="S15_bact"/>
    <property type="match status" value="1"/>
</dbReference>
<dbReference type="AlphaFoldDB" id="A0A8H3IUA9"/>
<feature type="region of interest" description="Disordered" evidence="4">
    <location>
        <begin position="107"/>
        <end position="134"/>
    </location>
</feature>
<protein>
    <recommendedName>
        <fullName evidence="7">Ribosomal protein S15</fullName>
    </recommendedName>
</protein>
<dbReference type="GO" id="GO:0005737">
    <property type="term" value="C:cytoplasm"/>
    <property type="evidence" value="ECO:0007669"/>
    <property type="project" value="UniProtKB-ARBA"/>
</dbReference>
<evidence type="ECO:0000256" key="4">
    <source>
        <dbReference type="SAM" id="MobiDB-lite"/>
    </source>
</evidence>
<organism evidence="5 6">
    <name type="scientific">Heterodermia speciosa</name>
    <dbReference type="NCBI Taxonomy" id="116794"/>
    <lineage>
        <taxon>Eukaryota</taxon>
        <taxon>Fungi</taxon>
        <taxon>Dikarya</taxon>
        <taxon>Ascomycota</taxon>
        <taxon>Pezizomycotina</taxon>
        <taxon>Lecanoromycetes</taxon>
        <taxon>OSLEUM clade</taxon>
        <taxon>Lecanoromycetidae</taxon>
        <taxon>Caliciales</taxon>
        <taxon>Physciaceae</taxon>
        <taxon>Heterodermia</taxon>
    </lineage>
</organism>
<evidence type="ECO:0000313" key="6">
    <source>
        <dbReference type="Proteomes" id="UP000664521"/>
    </source>
</evidence>
<comment type="similarity">
    <text evidence="1">Belongs to the universal ribosomal protein uS15 family.</text>
</comment>
<dbReference type="SMART" id="SM01387">
    <property type="entry name" value="Ribosomal_S15"/>
    <property type="match status" value="1"/>
</dbReference>